<proteinExistence type="inferred from homology"/>
<feature type="signal peptide" evidence="7">
    <location>
        <begin position="1"/>
        <end position="28"/>
    </location>
</feature>
<name>A0A6G6IRS3_PSENT</name>
<evidence type="ECO:0000256" key="6">
    <source>
        <dbReference type="ARBA" id="ARBA00023263"/>
    </source>
</evidence>
<dbReference type="SUPFAM" id="SSF50998">
    <property type="entry name" value="Quinoprotein alcohol dehydrogenase-like"/>
    <property type="match status" value="1"/>
</dbReference>
<keyword evidence="3" id="KW-1029">Fimbrium biogenesis</keyword>
<dbReference type="GO" id="GO:0046872">
    <property type="term" value="F:metal ion binding"/>
    <property type="evidence" value="ECO:0007669"/>
    <property type="project" value="UniProtKB-KW"/>
</dbReference>
<evidence type="ECO:0000313" key="11">
    <source>
        <dbReference type="Proteomes" id="UP000501063"/>
    </source>
</evidence>
<evidence type="ECO:0000259" key="8">
    <source>
        <dbReference type="Pfam" id="PF05567"/>
    </source>
</evidence>
<evidence type="ECO:0000256" key="7">
    <source>
        <dbReference type="SAM" id="SignalP"/>
    </source>
</evidence>
<evidence type="ECO:0000256" key="1">
    <source>
        <dbReference type="ARBA" id="ARBA00004561"/>
    </source>
</evidence>
<feature type="chain" id="PRO_5028893743" evidence="7">
    <location>
        <begin position="29"/>
        <end position="1170"/>
    </location>
</feature>
<dbReference type="GO" id="GO:0009289">
    <property type="term" value="C:pilus"/>
    <property type="evidence" value="ECO:0007669"/>
    <property type="project" value="UniProtKB-SubCell"/>
</dbReference>
<evidence type="ECO:0000313" key="10">
    <source>
        <dbReference type="EMBL" id="QIE85692.1"/>
    </source>
</evidence>
<reference evidence="10 11" key="1">
    <citation type="submission" date="2020-02" db="EMBL/GenBank/DDBJ databases">
        <title>Integrative conjugative elements (ICEs) and plasmids drive adaptation of Pseudomonas nitroreducens strain HBP1 to wastewater environment.</title>
        <authorList>
            <person name="Sentchilo V."/>
            <person name="Carraro N."/>
            <person name="Bertelli C."/>
            <person name="van der Meer J.R."/>
        </authorList>
    </citation>
    <scope>NUCLEOTIDE SEQUENCE [LARGE SCALE GENOMIC DNA]</scope>
    <source>
        <strain evidence="10 11">HBP1</strain>
    </source>
</reference>
<evidence type="ECO:0000313" key="9">
    <source>
        <dbReference type="EMBL" id="MBG6287141.1"/>
    </source>
</evidence>
<evidence type="ECO:0000256" key="4">
    <source>
        <dbReference type="ARBA" id="ARBA00022723"/>
    </source>
</evidence>
<accession>A0A6G6IRS3</accession>
<keyword evidence="6" id="KW-0281">Fimbrium</keyword>
<organism evidence="10 11">
    <name type="scientific">Pseudomonas nitroreducens</name>
    <dbReference type="NCBI Taxonomy" id="46680"/>
    <lineage>
        <taxon>Bacteria</taxon>
        <taxon>Pseudomonadati</taxon>
        <taxon>Pseudomonadota</taxon>
        <taxon>Gammaproteobacteria</taxon>
        <taxon>Pseudomonadales</taxon>
        <taxon>Pseudomonadaceae</taxon>
        <taxon>Pseudomonas</taxon>
    </lineage>
</organism>
<evidence type="ECO:0000313" key="12">
    <source>
        <dbReference type="Proteomes" id="UP000608450"/>
    </source>
</evidence>
<protein>
    <submittedName>
        <fullName evidence="10">Pilus assembly protein PilY</fullName>
    </submittedName>
</protein>
<gene>
    <name evidence="10" type="ORF">G5B91_05180</name>
    <name evidence="9" type="ORF">I5I61_06740</name>
</gene>
<dbReference type="RefSeq" id="WP_024763088.1">
    <property type="nucleotide sequence ID" value="NZ_CP049140.1"/>
</dbReference>
<dbReference type="Proteomes" id="UP000608450">
    <property type="component" value="Unassembled WGS sequence"/>
</dbReference>
<dbReference type="Proteomes" id="UP000501063">
    <property type="component" value="Chromosome"/>
</dbReference>
<dbReference type="Pfam" id="PF05567">
    <property type="entry name" value="T4P_PilY1"/>
    <property type="match status" value="1"/>
</dbReference>
<dbReference type="AlphaFoldDB" id="A0A6G6IRS3"/>
<dbReference type="EMBL" id="JADTFC010000010">
    <property type="protein sequence ID" value="MBG6287141.1"/>
    <property type="molecule type" value="Genomic_DNA"/>
</dbReference>
<evidence type="ECO:0000256" key="5">
    <source>
        <dbReference type="ARBA" id="ARBA00022837"/>
    </source>
</evidence>
<dbReference type="KEGG" id="pnt:G5B91_05180"/>
<keyword evidence="12" id="KW-1185">Reference proteome</keyword>
<reference evidence="9 12" key="2">
    <citation type="submission" date="2020-11" db="EMBL/GenBank/DDBJ databases">
        <title>Enhanced detection system for hospital associated transmission using whole genome sequencing surveillance.</title>
        <authorList>
            <person name="Harrison L.H."/>
            <person name="Van Tyne D."/>
            <person name="Marsh J.W."/>
            <person name="Griffith M.P."/>
            <person name="Snyder D.J."/>
            <person name="Cooper V.S."/>
            <person name="Mustapha M."/>
        </authorList>
    </citation>
    <scope>NUCLEOTIDE SEQUENCE [LARGE SCALE GENOMIC DNA]</scope>
    <source>
        <strain evidence="9 12">PSA00705</strain>
    </source>
</reference>
<keyword evidence="4" id="KW-0479">Metal-binding</keyword>
<evidence type="ECO:0000256" key="3">
    <source>
        <dbReference type="ARBA" id="ARBA00022558"/>
    </source>
</evidence>
<comment type="subcellular location">
    <subcellularLocation>
        <location evidence="1">Fimbrium</location>
    </subcellularLocation>
</comment>
<keyword evidence="5" id="KW-0106">Calcium</keyword>
<evidence type="ECO:0000256" key="2">
    <source>
        <dbReference type="ARBA" id="ARBA00008387"/>
    </source>
</evidence>
<dbReference type="InterPro" id="IPR011047">
    <property type="entry name" value="Quinoprotein_ADH-like_sf"/>
</dbReference>
<keyword evidence="7" id="KW-0732">Signal</keyword>
<sequence>MKLIPSRRTALASLAFGYVFLSAQSVQSAALTISQQPLFLNQTVDPNILVTLDDSGSMAFAYAPDAIESNKAQVYFKSNVYNPMYYNPAVTYKIPKKVTMSNGNLQVTEYAAPTYTKAWRNGFTQTSAVNLSSAYKATVEYGRGSSNDEETGTAGAGYYYNYTPGGKNCTTGSLTNASCYTLVTVPAAQQSNFAIWYSFYRTRALATQSAANLAFYSLPENVRVTWQVLNNSNCKNIGSGNSNCYSNFLRPLSGNHRVNFFSFLENLSVTGGTPLRAAFARAGEFLKTTGVNGPYAAVPGTSVGTEYTCRPSYNIVMTDGLWNGDSASVGNYDNSASLSLPDGKTYSSRAPFADNASNTLADLAFYYWATDARTDLANNLAPYTPYKSSNATTQYFDPRNDPATWQHLVTYTLGLGLTTSLTNPKWDGSTFTGDYTALAAGTKSWPAAADNSANNVYDLWHAAINGRGEFFSVDSPDAMTTAFSTILGRIADRDTSASAVSLESAVTSSGNELYYARFSSQNWSGQLIKYDISDTTGALTPSWDARDLLEKKAASSRNIKFAKTVNGTTSLTDFNWTNLTAAQRLLFQKNDDGVTESTDTNAQKRVSYVRGDRTYEGTATTDLRERNYVLGDIIYSSPVVVTKPDSLESLMNPVSGANSTGSAVQKYGTFYSNYLNRAKRIYVGANDGMLHGFDENGVEQFAYIPTAVLDKLYLLSSQSYKGTKHRFFVDGSPVVSEIVINNQWRTILIGSLRGGGRSIFALDITDPGAEKLLWEFSDSNDGDLGYTFSKPVVTKLHDGSWGVILANGYNSTNDKAVLFVLNAATGAVTKKLTPNTGALVNGLSTPRVVDINGDLIADYVYAGDLQGNLWRFDLYDPTLTNLNVIGSNGTVPNGSSTNWRIAFGGNPLYKATVTNTSNQTVAQPITAAPSLIRHPSGTGYIVAVGTGKYFESSDAQADSSKAMSLYGIWDRQTLPVSGGITSTPTLSRSNLVEQTITTRTSGAFTDGTTSQTMEYRLLSRNPVQWYVNNDPSQGVNKYGWFIDLKEGNTLKGEMIATDMSTRASVLFYSSIIPNVDPCEPSIDRWVQGIDGTTGGATTFNVFDMSGNNYVTAADGVNGQVVSSIRMPGFGSSNIVGDDMYTNLKDGATRTTISLGAQARGRQNWHQIEDQ</sequence>
<dbReference type="EMBL" id="CP049140">
    <property type="protein sequence ID" value="QIE85692.1"/>
    <property type="molecule type" value="Genomic_DNA"/>
</dbReference>
<comment type="similarity">
    <text evidence="2">Belongs to the PilY1 family.</text>
</comment>
<dbReference type="InterPro" id="IPR008707">
    <property type="entry name" value="B-propeller_PilY1"/>
</dbReference>
<feature type="domain" description="PilY1 beta-propeller" evidence="8">
    <location>
        <begin position="630"/>
        <end position="1005"/>
    </location>
</feature>